<dbReference type="PANTHER" id="PTHR33463">
    <property type="entry name" value="NB-ARC DOMAIN-CONTAINING PROTEIN-RELATED"/>
    <property type="match status" value="1"/>
</dbReference>
<gene>
    <name evidence="3" type="ORF">Bca52824_069723</name>
</gene>
<protein>
    <recommendedName>
        <fullName evidence="2">NB-ARC domain-containing protein</fullName>
    </recommendedName>
</protein>
<feature type="domain" description="NB-ARC" evidence="2">
    <location>
        <begin position="49"/>
        <end position="125"/>
    </location>
</feature>
<dbReference type="InterPro" id="IPR027417">
    <property type="entry name" value="P-loop_NTPase"/>
</dbReference>
<accession>A0A8X7Q7W3</accession>
<dbReference type="InterPro" id="IPR002182">
    <property type="entry name" value="NB-ARC"/>
</dbReference>
<dbReference type="GO" id="GO:0043531">
    <property type="term" value="F:ADP binding"/>
    <property type="evidence" value="ECO:0007669"/>
    <property type="project" value="InterPro"/>
</dbReference>
<dbReference type="Gene3D" id="3.40.50.300">
    <property type="entry name" value="P-loop containing nucleotide triphosphate hydrolases"/>
    <property type="match status" value="1"/>
</dbReference>
<name>A0A8X7Q7W3_BRACI</name>
<proteinExistence type="predicted"/>
<dbReference type="CDD" id="cd00882">
    <property type="entry name" value="Ras_like_GTPase"/>
    <property type="match status" value="1"/>
</dbReference>
<reference evidence="3 4" key="1">
    <citation type="submission" date="2020-02" db="EMBL/GenBank/DDBJ databases">
        <authorList>
            <person name="Ma Q."/>
            <person name="Huang Y."/>
            <person name="Song X."/>
            <person name="Pei D."/>
        </authorList>
    </citation>
    <scope>NUCLEOTIDE SEQUENCE [LARGE SCALE GENOMIC DNA]</scope>
    <source>
        <strain evidence="3">Sxm20200214</strain>
        <tissue evidence="3">Leaf</tissue>
    </source>
</reference>
<dbReference type="EMBL" id="JAAMPC010000014">
    <property type="protein sequence ID" value="KAG2262644.1"/>
    <property type="molecule type" value="Genomic_DNA"/>
</dbReference>
<dbReference type="SUPFAM" id="SSF52540">
    <property type="entry name" value="P-loop containing nucleoside triphosphate hydrolases"/>
    <property type="match status" value="1"/>
</dbReference>
<dbReference type="Pfam" id="PF00931">
    <property type="entry name" value="NB-ARC"/>
    <property type="match status" value="1"/>
</dbReference>
<organism evidence="3 4">
    <name type="scientific">Brassica carinata</name>
    <name type="common">Ethiopian mustard</name>
    <name type="synonym">Abyssinian cabbage</name>
    <dbReference type="NCBI Taxonomy" id="52824"/>
    <lineage>
        <taxon>Eukaryota</taxon>
        <taxon>Viridiplantae</taxon>
        <taxon>Streptophyta</taxon>
        <taxon>Embryophyta</taxon>
        <taxon>Tracheophyta</taxon>
        <taxon>Spermatophyta</taxon>
        <taxon>Magnoliopsida</taxon>
        <taxon>eudicotyledons</taxon>
        <taxon>Gunneridae</taxon>
        <taxon>Pentapetalae</taxon>
        <taxon>rosids</taxon>
        <taxon>malvids</taxon>
        <taxon>Brassicales</taxon>
        <taxon>Brassicaceae</taxon>
        <taxon>Brassiceae</taxon>
        <taxon>Brassica</taxon>
    </lineage>
</organism>
<evidence type="ECO:0000259" key="2">
    <source>
        <dbReference type="Pfam" id="PF00931"/>
    </source>
</evidence>
<evidence type="ECO:0000256" key="1">
    <source>
        <dbReference type="ARBA" id="ARBA00022821"/>
    </source>
</evidence>
<dbReference type="Proteomes" id="UP000886595">
    <property type="component" value="Unassembled WGS sequence"/>
</dbReference>
<sequence>MLLSEKLMSSGVFDEVAQRGSIPKVEERILHQKIVGQEGIVESTTWGVIKEGRVGLLGVYGTGGVGKTTFLSQINNKFLTERNAFDVVIWVVVSRNPTVKRIQEDIGKRLELYEECWERKTENEIAFTTRSNEVCGSMGVDEELEVKVLMWHDAWDLFTRNMEETALALIVIGEAMARKNSIEEWRAALRVLSSSVAKLARIEDVILLMLKFSYDDLESETTKSCFLFCALFPEDYGIRKR</sequence>
<dbReference type="InterPro" id="IPR050905">
    <property type="entry name" value="Plant_NBS-LRR"/>
</dbReference>
<dbReference type="OrthoDB" id="664960at2759"/>
<keyword evidence="4" id="KW-1185">Reference proteome</keyword>
<dbReference type="AlphaFoldDB" id="A0A8X7Q7W3"/>
<comment type="caution">
    <text evidence="3">The sequence shown here is derived from an EMBL/GenBank/DDBJ whole genome shotgun (WGS) entry which is preliminary data.</text>
</comment>
<keyword evidence="1" id="KW-0611">Plant defense</keyword>
<dbReference type="PANTHER" id="PTHR33463:SF204">
    <property type="entry name" value="NB-ARC DOMAIN-CONTAINING PROTEIN"/>
    <property type="match status" value="1"/>
</dbReference>
<evidence type="ECO:0000313" key="3">
    <source>
        <dbReference type="EMBL" id="KAG2262644.1"/>
    </source>
</evidence>
<evidence type="ECO:0000313" key="4">
    <source>
        <dbReference type="Proteomes" id="UP000886595"/>
    </source>
</evidence>